<dbReference type="CDD" id="cd13132">
    <property type="entry name" value="MATE_eukaryotic"/>
    <property type="match status" value="1"/>
</dbReference>
<evidence type="ECO:0000256" key="3">
    <source>
        <dbReference type="ARBA" id="ARBA00022692"/>
    </source>
</evidence>
<accession>A0A9P8PAL5</accession>
<evidence type="ECO:0000256" key="5">
    <source>
        <dbReference type="ARBA" id="ARBA00023136"/>
    </source>
</evidence>
<reference evidence="7" key="2">
    <citation type="submission" date="2021-01" db="EMBL/GenBank/DDBJ databases">
        <authorList>
            <person name="Schikora-Tamarit M.A."/>
        </authorList>
    </citation>
    <scope>NUCLEOTIDE SEQUENCE</scope>
    <source>
        <strain evidence="7">CBS6075</strain>
    </source>
</reference>
<comment type="similarity">
    <text evidence="2">Belongs to the multi antimicrobial extrusion (MATE) (TC 2.A.66.1) family.</text>
</comment>
<feature type="transmembrane region" description="Helical" evidence="6">
    <location>
        <begin position="186"/>
        <end position="205"/>
    </location>
</feature>
<feature type="transmembrane region" description="Helical" evidence="6">
    <location>
        <begin position="156"/>
        <end position="174"/>
    </location>
</feature>
<comment type="subcellular location">
    <subcellularLocation>
        <location evidence="1">Membrane</location>
        <topology evidence="1">Multi-pass membrane protein</topology>
    </subcellularLocation>
</comment>
<feature type="transmembrane region" description="Helical" evidence="6">
    <location>
        <begin position="120"/>
        <end position="144"/>
    </location>
</feature>
<gene>
    <name evidence="7" type="ORF">OGAPHI_002407</name>
</gene>
<keyword evidence="8" id="KW-1185">Reference proteome</keyword>
<comment type="caution">
    <text evidence="7">The sequence shown here is derived from an EMBL/GenBank/DDBJ whole genome shotgun (WGS) entry which is preliminary data.</text>
</comment>
<dbReference type="AlphaFoldDB" id="A0A9P8PAL5"/>
<dbReference type="Pfam" id="PF01554">
    <property type="entry name" value="MatE"/>
    <property type="match status" value="2"/>
</dbReference>
<evidence type="ECO:0000313" key="8">
    <source>
        <dbReference type="Proteomes" id="UP000769157"/>
    </source>
</evidence>
<feature type="transmembrane region" description="Helical" evidence="6">
    <location>
        <begin position="435"/>
        <end position="458"/>
    </location>
</feature>
<evidence type="ECO:0008006" key="9">
    <source>
        <dbReference type="Google" id="ProtNLM"/>
    </source>
</evidence>
<sequence>MSLIQDADRTPNYDAINDTDVQELSETRYDRINELQKIFKDSVPLVLTNFMQDFLAISPLMVISRVSTQALAAASLATMFMNITCLGVIQGAVTSVESFAPHAYGAGNYSQVGEVVQKNLAVNILLLIPSALLCWHSGPILGFLQPDQELAHLAQTYLRIVFCGIPGLLIFELGKRYLQAQQIFHASTYALIVVSPLSLISLYVFTFTFGLGFYGAPIVVAASFWAMGLFLVGYVLLVDGKQCWHGFIYKRMFVNISDQLYLALFSLVGIEAEYIAYEAMALAAAYFGETSLAAQSICSSVGSLVFQVPLALSSSISTRVGSHIGSGNEKFARDTTYLCIKTAFVLGLTITAVLTIFMKPITAAFTNDPEVAVLCYRVLPLLNMTQTYDTANAILQGLLRSQRRQDVGSAFNLSIYYLIGVPLAYWLAFGKSYGIYGLWIAFTISVFLLTAVELVLILRTNWKAVMEIANEEEEES</sequence>
<feature type="transmembrane region" description="Helical" evidence="6">
    <location>
        <begin position="335"/>
        <end position="357"/>
    </location>
</feature>
<proteinExistence type="inferred from homology"/>
<dbReference type="GeneID" id="70234374"/>
<feature type="transmembrane region" description="Helical" evidence="6">
    <location>
        <begin position="410"/>
        <end position="429"/>
    </location>
</feature>
<dbReference type="GO" id="GO:1990961">
    <property type="term" value="P:xenobiotic detoxification by transmembrane export across the plasma membrane"/>
    <property type="evidence" value="ECO:0007669"/>
    <property type="project" value="InterPro"/>
</dbReference>
<dbReference type="InterPro" id="IPR002528">
    <property type="entry name" value="MATE_fam"/>
</dbReference>
<dbReference type="RefSeq" id="XP_046063067.1">
    <property type="nucleotide sequence ID" value="XM_046203274.1"/>
</dbReference>
<evidence type="ECO:0000256" key="1">
    <source>
        <dbReference type="ARBA" id="ARBA00004141"/>
    </source>
</evidence>
<dbReference type="OrthoDB" id="2126698at2759"/>
<evidence type="ECO:0000256" key="2">
    <source>
        <dbReference type="ARBA" id="ARBA00010199"/>
    </source>
</evidence>
<feature type="transmembrane region" description="Helical" evidence="6">
    <location>
        <begin position="259"/>
        <end position="277"/>
    </location>
</feature>
<evidence type="ECO:0000256" key="6">
    <source>
        <dbReference type="SAM" id="Phobius"/>
    </source>
</evidence>
<feature type="transmembrane region" description="Helical" evidence="6">
    <location>
        <begin position="211"/>
        <end position="238"/>
    </location>
</feature>
<dbReference type="GO" id="GO:0042910">
    <property type="term" value="F:xenobiotic transmembrane transporter activity"/>
    <property type="evidence" value="ECO:0007669"/>
    <property type="project" value="InterPro"/>
</dbReference>
<dbReference type="PANTHER" id="PTHR11206">
    <property type="entry name" value="MULTIDRUG RESISTANCE PROTEIN"/>
    <property type="match status" value="1"/>
</dbReference>
<evidence type="ECO:0000256" key="4">
    <source>
        <dbReference type="ARBA" id="ARBA00022989"/>
    </source>
</evidence>
<name>A0A9P8PAL5_9ASCO</name>
<keyword evidence="4 6" id="KW-1133">Transmembrane helix</keyword>
<evidence type="ECO:0000313" key="7">
    <source>
        <dbReference type="EMBL" id="KAH3668653.1"/>
    </source>
</evidence>
<organism evidence="7 8">
    <name type="scientific">Ogataea philodendri</name>
    <dbReference type="NCBI Taxonomy" id="1378263"/>
    <lineage>
        <taxon>Eukaryota</taxon>
        <taxon>Fungi</taxon>
        <taxon>Dikarya</taxon>
        <taxon>Ascomycota</taxon>
        <taxon>Saccharomycotina</taxon>
        <taxon>Pichiomycetes</taxon>
        <taxon>Pichiales</taxon>
        <taxon>Pichiaceae</taxon>
        <taxon>Ogataea</taxon>
    </lineage>
</organism>
<keyword evidence="5 6" id="KW-0472">Membrane</keyword>
<dbReference type="NCBIfam" id="TIGR00797">
    <property type="entry name" value="matE"/>
    <property type="match status" value="1"/>
</dbReference>
<dbReference type="GO" id="GO:0016020">
    <property type="term" value="C:membrane"/>
    <property type="evidence" value="ECO:0007669"/>
    <property type="project" value="UniProtKB-SubCell"/>
</dbReference>
<dbReference type="EMBL" id="JAEUBE010000158">
    <property type="protein sequence ID" value="KAH3668653.1"/>
    <property type="molecule type" value="Genomic_DNA"/>
</dbReference>
<protein>
    <recommendedName>
        <fullName evidence="9">MATE efflux family protein</fullName>
    </recommendedName>
</protein>
<dbReference type="GO" id="GO:0015297">
    <property type="term" value="F:antiporter activity"/>
    <property type="evidence" value="ECO:0007669"/>
    <property type="project" value="InterPro"/>
</dbReference>
<dbReference type="InterPro" id="IPR045069">
    <property type="entry name" value="MATE_euk"/>
</dbReference>
<keyword evidence="3 6" id="KW-0812">Transmembrane</keyword>
<dbReference type="Proteomes" id="UP000769157">
    <property type="component" value="Unassembled WGS sequence"/>
</dbReference>
<reference evidence="7" key="1">
    <citation type="journal article" date="2021" name="Open Biol.">
        <title>Shared evolutionary footprints suggest mitochondrial oxidative damage underlies multiple complex I losses in fungi.</title>
        <authorList>
            <person name="Schikora-Tamarit M.A."/>
            <person name="Marcet-Houben M."/>
            <person name="Nosek J."/>
            <person name="Gabaldon T."/>
        </authorList>
    </citation>
    <scope>NUCLEOTIDE SEQUENCE</scope>
    <source>
        <strain evidence="7">CBS6075</strain>
    </source>
</reference>